<proteinExistence type="predicted"/>
<gene>
    <name evidence="2" type="ORF">ECRASSUSDP1_LOCUS5945</name>
</gene>
<dbReference type="AlphaFoldDB" id="A0AAD1U8X3"/>
<keyword evidence="3" id="KW-1185">Reference proteome</keyword>
<organism evidence="2 3">
    <name type="scientific">Euplotes crassus</name>
    <dbReference type="NCBI Taxonomy" id="5936"/>
    <lineage>
        <taxon>Eukaryota</taxon>
        <taxon>Sar</taxon>
        <taxon>Alveolata</taxon>
        <taxon>Ciliophora</taxon>
        <taxon>Intramacronucleata</taxon>
        <taxon>Spirotrichea</taxon>
        <taxon>Hypotrichia</taxon>
        <taxon>Euplotida</taxon>
        <taxon>Euplotidae</taxon>
        <taxon>Moneuplotes</taxon>
    </lineage>
</organism>
<feature type="region of interest" description="Disordered" evidence="1">
    <location>
        <begin position="1"/>
        <end position="23"/>
    </location>
</feature>
<name>A0AAD1U8X3_EUPCR</name>
<evidence type="ECO:0000256" key="1">
    <source>
        <dbReference type="SAM" id="MobiDB-lite"/>
    </source>
</evidence>
<comment type="caution">
    <text evidence="2">The sequence shown here is derived from an EMBL/GenBank/DDBJ whole genome shotgun (WGS) entry which is preliminary data.</text>
</comment>
<reference evidence="2" key="1">
    <citation type="submission" date="2023-07" db="EMBL/GenBank/DDBJ databases">
        <authorList>
            <consortium name="AG Swart"/>
            <person name="Singh M."/>
            <person name="Singh A."/>
            <person name="Seah K."/>
            <person name="Emmerich C."/>
        </authorList>
    </citation>
    <scope>NUCLEOTIDE SEQUENCE</scope>
    <source>
        <strain evidence="2">DP1</strain>
    </source>
</reference>
<accession>A0AAD1U8X3</accession>
<dbReference type="EMBL" id="CAMPGE010005761">
    <property type="protein sequence ID" value="CAI2364600.1"/>
    <property type="molecule type" value="Genomic_DNA"/>
</dbReference>
<dbReference type="Proteomes" id="UP001295684">
    <property type="component" value="Unassembled WGS sequence"/>
</dbReference>
<evidence type="ECO:0000313" key="3">
    <source>
        <dbReference type="Proteomes" id="UP001295684"/>
    </source>
</evidence>
<evidence type="ECO:0000313" key="2">
    <source>
        <dbReference type="EMBL" id="CAI2364600.1"/>
    </source>
</evidence>
<protein>
    <submittedName>
        <fullName evidence="2">Uncharacterized protein</fullName>
    </submittedName>
</protein>
<feature type="compositionally biased region" description="Basic and acidic residues" evidence="1">
    <location>
        <begin position="8"/>
        <end position="17"/>
    </location>
</feature>
<sequence>MSEIPSQIRREEEKSQEMEDDSNIYYCCEESGEGEEEELSHFQQRIYDACKSSEDYVNDLHTDSSSEQRKYIRFKMGFRQIFTTFMQDLRDTGNDQSNFWDEDLIVSETEHFWNEFEKLFTNLKAAPSDGFASEIIYGDSEQEKSFLSKVPSSSNPTSYIYREDERNEITLNKIALFKNNYLLHDYPFLIAKRAPSLVAEVQESFHHMILCDKNFSSCFFNCVDETRDRRRSDLPKGSSLRSLKRTEVLQVRTKKYSDQRQVNILLSYPCIISLCHSMIDYKSNPKVSLVSSKTCREINRSQRKFVKNITKKGLGHLFNLIHSDFDINEDNCFRDDIEIKIGKFLLWQLKSELERDYFCKGWGQEMRNGLKYLLKTSQNDEIISKYQDFVIIIGAKTLRNFKQNQPHHLLKNPEPIDDGAMSCDDFPSYSVRQPIEESKQNFLASTERQTPCRFLRGFGTQDPSSKFTTEIYSEMNEYLDEFANLKSSLLSSVEQLDICILSSKFNTKRFVNKLNSVLNKKNNKYLEELLCDINSGQGIFAANQLVIYLTELIFKRSMRAKYDEFVGRILDMNNLDCIKQPFSLSSTAIFGLFHLMIDTENDFKRWTKAGKEKAKDKVWEYIFPPFTDLSKYLESGNGIYESDIFYEVIGFKEQFEKNKIIKKYQIDSSKLNVVFVRIQNLYNNLMFASIIHFYQKLRDMNKKNNEEIEVVEPKIEEKMVLFPSDTSKIIQFKSKKFEVNEHAYLCCQNYILGAQGLCIPSYQFHNISECFKDTSLKGKFGVIVQCLMLKSRSTDLQNPDQKNTFKECKAYRPMYLCKF</sequence>